<dbReference type="PANTHER" id="PTHR24291">
    <property type="entry name" value="CYTOCHROME P450 FAMILY 4"/>
    <property type="match status" value="1"/>
</dbReference>
<dbReference type="Pfam" id="PF00067">
    <property type="entry name" value="p450"/>
    <property type="match status" value="1"/>
</dbReference>
<dbReference type="EMBL" id="SNZR01000011">
    <property type="protein sequence ID" value="TDR93725.1"/>
    <property type="molecule type" value="Genomic_DNA"/>
</dbReference>
<evidence type="ECO:0000256" key="8">
    <source>
        <dbReference type="RuleBase" id="RU000461"/>
    </source>
</evidence>
<evidence type="ECO:0000256" key="2">
    <source>
        <dbReference type="ARBA" id="ARBA00022617"/>
    </source>
</evidence>
<evidence type="ECO:0000256" key="3">
    <source>
        <dbReference type="ARBA" id="ARBA00022723"/>
    </source>
</evidence>
<dbReference type="GO" id="GO:0004497">
    <property type="term" value="F:monooxygenase activity"/>
    <property type="evidence" value="ECO:0007669"/>
    <property type="project" value="UniProtKB-KW"/>
</dbReference>
<evidence type="ECO:0000313" key="9">
    <source>
        <dbReference type="EMBL" id="TDR93725.1"/>
    </source>
</evidence>
<keyword evidence="6 8" id="KW-0503">Monooxygenase</keyword>
<protein>
    <submittedName>
        <fullName evidence="9">Cytochrome P450</fullName>
    </submittedName>
</protein>
<dbReference type="PROSITE" id="PS00086">
    <property type="entry name" value="CYTOCHROME_P450"/>
    <property type="match status" value="1"/>
</dbReference>
<evidence type="ECO:0000256" key="5">
    <source>
        <dbReference type="ARBA" id="ARBA00023004"/>
    </source>
</evidence>
<dbReference type="GO" id="GO:0020037">
    <property type="term" value="F:heme binding"/>
    <property type="evidence" value="ECO:0007669"/>
    <property type="project" value="InterPro"/>
</dbReference>
<keyword evidence="5 7" id="KW-0408">Iron</keyword>
<dbReference type="PRINTS" id="PR00385">
    <property type="entry name" value="P450"/>
</dbReference>
<dbReference type="PRINTS" id="PR00463">
    <property type="entry name" value="EP450I"/>
</dbReference>
<dbReference type="Proteomes" id="UP000295122">
    <property type="component" value="Unassembled WGS sequence"/>
</dbReference>
<keyword evidence="4 8" id="KW-0560">Oxidoreductase</keyword>
<dbReference type="InterPro" id="IPR036396">
    <property type="entry name" value="Cyt_P450_sf"/>
</dbReference>
<dbReference type="InterPro" id="IPR050196">
    <property type="entry name" value="Cytochrome_P450_Monoox"/>
</dbReference>
<dbReference type="RefSeq" id="WP_133768699.1">
    <property type="nucleotide sequence ID" value="NZ_SNZR01000011.1"/>
</dbReference>
<keyword evidence="2 7" id="KW-0349">Heme</keyword>
<dbReference type="GO" id="GO:0005506">
    <property type="term" value="F:iron ion binding"/>
    <property type="evidence" value="ECO:0007669"/>
    <property type="project" value="InterPro"/>
</dbReference>
<gene>
    <name evidence="9" type="ORF">EV668_0990</name>
</gene>
<evidence type="ECO:0000256" key="7">
    <source>
        <dbReference type="PIRSR" id="PIRSR602401-1"/>
    </source>
</evidence>
<dbReference type="InterPro" id="IPR017972">
    <property type="entry name" value="Cyt_P450_CS"/>
</dbReference>
<sequence length="453" mass="49477">MIPDAVANTSPPYLGRGLKLVHKTLRNPIEAIPAEAYVEPLSYWRVLQHEVALVTDPDLIRQVLVSDAQATDKGESVRRPLGAALGDGLLTAEGADWRWQRRAIAPIFRAAGVDRFVPAMLAAAERAHGRLAAAAGPADVNHEMMRTTFDIIAETMLSGRGSIDIDRAGASVTAYLHQTHWANLSSLLGLPDWVPLPGRRRALDAARYLRSEIEGLVAARRAAGDAGGGDLVDLLLAAEDPTTGQRMTDIQITDNLTTFMTAGHETTALALAWTLDLLARHPEIGRRARDEIATVTEGHAVTPDHLPRLAYVRQVLEEAMRLYPPAAMIVRRLVEPMTLGGRTFASGTRILIPVFAVHRHAALWEAPHVFDPDRFSPEAAAARPRYAYLPFGAGPRVCIGSSFAMLEAVAILAVLLRDLRFVSVEAAPPEPRLEITLRPSRPLLLRVERSRLH</sequence>
<comment type="cofactor">
    <cofactor evidence="7">
        <name>heme</name>
        <dbReference type="ChEBI" id="CHEBI:30413"/>
    </cofactor>
</comment>
<evidence type="ECO:0000256" key="4">
    <source>
        <dbReference type="ARBA" id="ARBA00023002"/>
    </source>
</evidence>
<comment type="caution">
    <text evidence="9">The sequence shown here is derived from an EMBL/GenBank/DDBJ whole genome shotgun (WGS) entry which is preliminary data.</text>
</comment>
<dbReference type="OrthoDB" id="9764248at2"/>
<accession>A0A4R7C8T1</accession>
<evidence type="ECO:0000313" key="10">
    <source>
        <dbReference type="Proteomes" id="UP000295122"/>
    </source>
</evidence>
<organism evidence="9 10">
    <name type="scientific">Enterovirga rhinocerotis</name>
    <dbReference type="NCBI Taxonomy" id="1339210"/>
    <lineage>
        <taxon>Bacteria</taxon>
        <taxon>Pseudomonadati</taxon>
        <taxon>Pseudomonadota</taxon>
        <taxon>Alphaproteobacteria</taxon>
        <taxon>Hyphomicrobiales</taxon>
        <taxon>Methylobacteriaceae</taxon>
        <taxon>Enterovirga</taxon>
    </lineage>
</organism>
<name>A0A4R7C8T1_9HYPH</name>
<reference evidence="9 10" key="1">
    <citation type="submission" date="2019-03" db="EMBL/GenBank/DDBJ databases">
        <title>Genomic Encyclopedia of Type Strains, Phase IV (KMG-IV): sequencing the most valuable type-strain genomes for metagenomic binning, comparative biology and taxonomic classification.</title>
        <authorList>
            <person name="Goeker M."/>
        </authorList>
    </citation>
    <scope>NUCLEOTIDE SEQUENCE [LARGE SCALE GENOMIC DNA]</scope>
    <source>
        <strain evidence="9 10">DSM 25903</strain>
    </source>
</reference>
<dbReference type="SUPFAM" id="SSF48264">
    <property type="entry name" value="Cytochrome P450"/>
    <property type="match status" value="1"/>
</dbReference>
<dbReference type="GO" id="GO:0016705">
    <property type="term" value="F:oxidoreductase activity, acting on paired donors, with incorporation or reduction of molecular oxygen"/>
    <property type="evidence" value="ECO:0007669"/>
    <property type="project" value="InterPro"/>
</dbReference>
<keyword evidence="10" id="KW-1185">Reference proteome</keyword>
<feature type="binding site" description="axial binding residue" evidence="7">
    <location>
        <position position="398"/>
    </location>
    <ligand>
        <name>heme</name>
        <dbReference type="ChEBI" id="CHEBI:30413"/>
    </ligand>
    <ligandPart>
        <name>Fe</name>
        <dbReference type="ChEBI" id="CHEBI:18248"/>
    </ligandPart>
</feature>
<dbReference type="InterPro" id="IPR001128">
    <property type="entry name" value="Cyt_P450"/>
</dbReference>
<evidence type="ECO:0000256" key="1">
    <source>
        <dbReference type="ARBA" id="ARBA00010617"/>
    </source>
</evidence>
<keyword evidence="3 7" id="KW-0479">Metal-binding</keyword>
<dbReference type="AlphaFoldDB" id="A0A4R7C8T1"/>
<evidence type="ECO:0000256" key="6">
    <source>
        <dbReference type="ARBA" id="ARBA00023033"/>
    </source>
</evidence>
<dbReference type="PANTHER" id="PTHR24291:SF50">
    <property type="entry name" value="BIFUNCTIONAL ALBAFLAVENONE MONOOXYGENASE_TERPENE SYNTHASE"/>
    <property type="match status" value="1"/>
</dbReference>
<proteinExistence type="inferred from homology"/>
<dbReference type="InterPro" id="IPR002401">
    <property type="entry name" value="Cyt_P450_E_grp-I"/>
</dbReference>
<comment type="similarity">
    <text evidence="1 8">Belongs to the cytochrome P450 family.</text>
</comment>
<dbReference type="Gene3D" id="1.10.630.10">
    <property type="entry name" value="Cytochrome P450"/>
    <property type="match status" value="1"/>
</dbReference>